<dbReference type="EMBL" id="ABEU02000002">
    <property type="protein sequence ID" value="PNR59781.1"/>
    <property type="molecule type" value="Genomic_DNA"/>
</dbReference>
<keyword evidence="5" id="KW-1185">Reference proteome</keyword>
<name>A0A2K1L193_PHYPA</name>
<dbReference type="Pfam" id="PF11976">
    <property type="entry name" value="Rad60-SLD"/>
    <property type="match status" value="1"/>
</dbReference>
<dbReference type="PaxDb" id="3218-PP1S183_61V6.1"/>
<dbReference type="Gramene" id="Pp3c2_12120V3.1">
    <property type="protein sequence ID" value="Pp3c2_12120V3.1"/>
    <property type="gene ID" value="Pp3c2_12120"/>
</dbReference>
<gene>
    <name evidence="4" type="primary">LOC112295715</name>
    <name evidence="3" type="ORF">PHYPA_002573</name>
</gene>
<dbReference type="EnsemblPlants" id="Pp3c2_12120V3.2">
    <property type="protein sequence ID" value="Pp3c2_12120V3.2"/>
    <property type="gene ID" value="Pp3c2_12120"/>
</dbReference>
<evidence type="ECO:0000313" key="5">
    <source>
        <dbReference type="Proteomes" id="UP000006727"/>
    </source>
</evidence>
<reference evidence="4" key="3">
    <citation type="submission" date="2020-12" db="UniProtKB">
        <authorList>
            <consortium name="EnsemblPlants"/>
        </authorList>
    </citation>
    <scope>IDENTIFICATION</scope>
</reference>
<reference evidence="3 5" key="1">
    <citation type="journal article" date="2008" name="Science">
        <title>The Physcomitrella genome reveals evolutionary insights into the conquest of land by plants.</title>
        <authorList>
            <person name="Rensing S."/>
            <person name="Lang D."/>
            <person name="Zimmer A."/>
            <person name="Terry A."/>
            <person name="Salamov A."/>
            <person name="Shapiro H."/>
            <person name="Nishiyama T."/>
            <person name="Perroud P.-F."/>
            <person name="Lindquist E."/>
            <person name="Kamisugi Y."/>
            <person name="Tanahashi T."/>
            <person name="Sakakibara K."/>
            <person name="Fujita T."/>
            <person name="Oishi K."/>
            <person name="Shin-I T."/>
            <person name="Kuroki Y."/>
            <person name="Toyoda A."/>
            <person name="Suzuki Y."/>
            <person name="Hashimoto A."/>
            <person name="Yamaguchi K."/>
            <person name="Sugano A."/>
            <person name="Kohara Y."/>
            <person name="Fujiyama A."/>
            <person name="Anterola A."/>
            <person name="Aoki S."/>
            <person name="Ashton N."/>
            <person name="Barbazuk W.B."/>
            <person name="Barker E."/>
            <person name="Bennetzen J."/>
            <person name="Bezanilla M."/>
            <person name="Blankenship R."/>
            <person name="Cho S.H."/>
            <person name="Dutcher S."/>
            <person name="Estelle M."/>
            <person name="Fawcett J.A."/>
            <person name="Gundlach H."/>
            <person name="Hanada K."/>
            <person name="Heyl A."/>
            <person name="Hicks K.A."/>
            <person name="Hugh J."/>
            <person name="Lohr M."/>
            <person name="Mayer K."/>
            <person name="Melkozernov A."/>
            <person name="Murata T."/>
            <person name="Nelson D."/>
            <person name="Pils B."/>
            <person name="Prigge M."/>
            <person name="Reiss B."/>
            <person name="Renner T."/>
            <person name="Rombauts S."/>
            <person name="Rushton P."/>
            <person name="Sanderfoot A."/>
            <person name="Schween G."/>
            <person name="Shiu S.-H."/>
            <person name="Stueber K."/>
            <person name="Theodoulou F.L."/>
            <person name="Tu H."/>
            <person name="Van de Peer Y."/>
            <person name="Verrier P.J."/>
            <person name="Waters E."/>
            <person name="Wood A."/>
            <person name="Yang L."/>
            <person name="Cove D."/>
            <person name="Cuming A."/>
            <person name="Hasebe M."/>
            <person name="Lucas S."/>
            <person name="Mishler D.B."/>
            <person name="Reski R."/>
            <person name="Grigoriev I."/>
            <person name="Quatrano R.S."/>
            <person name="Boore J.L."/>
        </authorList>
    </citation>
    <scope>NUCLEOTIDE SEQUENCE [LARGE SCALE GENOMIC DNA]</scope>
    <source>
        <strain evidence="4 5">cv. Gransden 2004</strain>
    </source>
</reference>
<dbReference type="KEGG" id="ppp:112295715"/>
<dbReference type="OrthoDB" id="442921at2759"/>
<evidence type="ECO:0000313" key="3">
    <source>
        <dbReference type="EMBL" id="PNR59781.1"/>
    </source>
</evidence>
<evidence type="ECO:0000313" key="4">
    <source>
        <dbReference type="EnsemblPlants" id="Pp3c2_12120V3.1"/>
    </source>
</evidence>
<protein>
    <recommendedName>
        <fullName evidence="2">Ubiquitin-like domain-containing protein</fullName>
    </recommendedName>
</protein>
<feature type="domain" description="Ubiquitin-like" evidence="2">
    <location>
        <begin position="197"/>
        <end position="271"/>
    </location>
</feature>
<dbReference type="Gramene" id="Pp3c2_12120V3.2">
    <property type="protein sequence ID" value="Pp3c2_12120V3.2"/>
    <property type="gene ID" value="Pp3c2_12120"/>
</dbReference>
<dbReference type="GeneID" id="112295715"/>
<proteinExistence type="predicted"/>
<dbReference type="InterPro" id="IPR000626">
    <property type="entry name" value="Ubiquitin-like_dom"/>
</dbReference>
<dbReference type="PANTHER" id="PTHR47813:SF2">
    <property type="entry name" value="UBIQUITIN-LIKE SUPERFAMILY PROTEIN"/>
    <property type="match status" value="1"/>
</dbReference>
<dbReference type="EnsemblPlants" id="Pp3c2_12120V3.1">
    <property type="protein sequence ID" value="Pp3c2_12120V3.1"/>
    <property type="gene ID" value="Pp3c2_12120"/>
</dbReference>
<dbReference type="InterPro" id="IPR022617">
    <property type="entry name" value="Rad60/SUMO-like_dom"/>
</dbReference>
<sequence length="271" mass="30213">MIRNPASHPLVKVPMAAGRGGGAVDLNRLSINHVVDDDEEEFEPLFNYSQTVGPAPTFLSDESDNDEVIFTSAPKRRPEIQSSKKQSAAAPQKVPARQPNLDDDDDSWLMSLPPKQPKQPQPEIVTENCALQLLREKRRELMLLEQKASPGAIRNIEELARMEAQYRPEPEPPVIVKAPTTKSDESLTGEAAATGKGKILLKVQNKAENSQSIRIYTTDKFEKLFTVYAKMAKAPLANMTFRFDGDQLSPNSTPEEHDMEDGDIIEVHDKR</sequence>
<feature type="region of interest" description="Disordered" evidence="1">
    <location>
        <begin position="245"/>
        <end position="271"/>
    </location>
</feature>
<evidence type="ECO:0000256" key="1">
    <source>
        <dbReference type="SAM" id="MobiDB-lite"/>
    </source>
</evidence>
<reference evidence="3 5" key="2">
    <citation type="journal article" date="2018" name="Plant J.">
        <title>The Physcomitrella patens chromosome-scale assembly reveals moss genome structure and evolution.</title>
        <authorList>
            <person name="Lang D."/>
            <person name="Ullrich K.K."/>
            <person name="Murat F."/>
            <person name="Fuchs J."/>
            <person name="Jenkins J."/>
            <person name="Haas F.B."/>
            <person name="Piednoel M."/>
            <person name="Gundlach H."/>
            <person name="Van Bel M."/>
            <person name="Meyberg R."/>
            <person name="Vives C."/>
            <person name="Morata J."/>
            <person name="Symeonidi A."/>
            <person name="Hiss M."/>
            <person name="Muchero W."/>
            <person name="Kamisugi Y."/>
            <person name="Saleh O."/>
            <person name="Blanc G."/>
            <person name="Decker E.L."/>
            <person name="van Gessel N."/>
            <person name="Grimwood J."/>
            <person name="Hayes R.D."/>
            <person name="Graham S.W."/>
            <person name="Gunter L.E."/>
            <person name="McDaniel S.F."/>
            <person name="Hoernstein S.N.W."/>
            <person name="Larsson A."/>
            <person name="Li F.W."/>
            <person name="Perroud P.F."/>
            <person name="Phillips J."/>
            <person name="Ranjan P."/>
            <person name="Rokshar D.S."/>
            <person name="Rothfels C.J."/>
            <person name="Schneider L."/>
            <person name="Shu S."/>
            <person name="Stevenson D.W."/>
            <person name="Thummler F."/>
            <person name="Tillich M."/>
            <person name="Villarreal Aguilar J.C."/>
            <person name="Widiez T."/>
            <person name="Wong G.K."/>
            <person name="Wymore A."/>
            <person name="Zhang Y."/>
            <person name="Zimmer A.D."/>
            <person name="Quatrano R.S."/>
            <person name="Mayer K.F.X."/>
            <person name="Goodstein D."/>
            <person name="Casacuberta J.M."/>
            <person name="Vandepoele K."/>
            <person name="Reski R."/>
            <person name="Cuming A.C."/>
            <person name="Tuskan G.A."/>
            <person name="Maumus F."/>
            <person name="Salse J."/>
            <person name="Schmutz J."/>
            <person name="Rensing S.A."/>
        </authorList>
    </citation>
    <scope>NUCLEOTIDE SEQUENCE [LARGE SCALE GENOMIC DNA]</scope>
    <source>
        <strain evidence="4 5">cv. Gransden 2004</strain>
    </source>
</reference>
<organism evidence="3">
    <name type="scientific">Physcomitrium patens</name>
    <name type="common">Spreading-leaved earth moss</name>
    <name type="synonym">Physcomitrella patens</name>
    <dbReference type="NCBI Taxonomy" id="3218"/>
    <lineage>
        <taxon>Eukaryota</taxon>
        <taxon>Viridiplantae</taxon>
        <taxon>Streptophyta</taxon>
        <taxon>Embryophyta</taxon>
        <taxon>Bryophyta</taxon>
        <taxon>Bryophytina</taxon>
        <taxon>Bryopsida</taxon>
        <taxon>Funariidae</taxon>
        <taxon>Funariales</taxon>
        <taxon>Funariaceae</taxon>
        <taxon>Physcomitrium</taxon>
    </lineage>
</organism>
<feature type="region of interest" description="Disordered" evidence="1">
    <location>
        <begin position="73"/>
        <end position="122"/>
    </location>
</feature>
<dbReference type="RefSeq" id="XP_024403351.1">
    <property type="nucleotide sequence ID" value="XM_024547583.2"/>
</dbReference>
<dbReference type="CDD" id="cd01763">
    <property type="entry name" value="Ubl_SUMO_like"/>
    <property type="match status" value="1"/>
</dbReference>
<dbReference type="SUPFAM" id="SSF54236">
    <property type="entry name" value="Ubiquitin-like"/>
    <property type="match status" value="1"/>
</dbReference>
<dbReference type="InterPro" id="IPR029071">
    <property type="entry name" value="Ubiquitin-like_domsf"/>
</dbReference>
<evidence type="ECO:0000259" key="2">
    <source>
        <dbReference type="PROSITE" id="PS50053"/>
    </source>
</evidence>
<dbReference type="FunCoup" id="A0A2K1L193">
    <property type="interactions" value="1530"/>
</dbReference>
<dbReference type="AlphaFoldDB" id="A0A2K1L193"/>
<dbReference type="PROSITE" id="PS50053">
    <property type="entry name" value="UBIQUITIN_2"/>
    <property type="match status" value="1"/>
</dbReference>
<dbReference type="STRING" id="3218.A0A2K1L193"/>
<accession>A0A2K1L193</accession>
<dbReference type="Proteomes" id="UP000006727">
    <property type="component" value="Chromosome 2"/>
</dbReference>
<dbReference type="Gene3D" id="3.10.20.90">
    <property type="entry name" value="Phosphatidylinositol 3-kinase Catalytic Subunit, Chain A, domain 1"/>
    <property type="match status" value="1"/>
</dbReference>
<dbReference type="PANTHER" id="PTHR47813">
    <property type="entry name" value="UBIQUITIN-LIKE SUPERFAMILY PROTEIN"/>
    <property type="match status" value="1"/>
</dbReference>